<dbReference type="GO" id="GO:0003712">
    <property type="term" value="F:transcription coregulator activity"/>
    <property type="evidence" value="ECO:0007669"/>
    <property type="project" value="InterPro"/>
</dbReference>
<comment type="function">
    <text evidence="7">Component of the Mediator complex, a coactivator involved in the regulated transcription of nearly all RNA polymerase II-dependent genes. Mediator functions as a bridge to convey information from gene-specific regulatory proteins to the basal RNA polymerase II transcription machinery. Mediator is recruited to promoters by direct interactions with regulatory proteins and serves as a scaffold for the assembly of a functional preinitiation complex with RNA polymerase II and the general transcription factors.</text>
</comment>
<evidence type="ECO:0000256" key="3">
    <source>
        <dbReference type="ARBA" id="ARBA00023015"/>
    </source>
</evidence>
<name>M3CYA8_SPHMS</name>
<keyword evidence="6 7" id="KW-0539">Nucleus</keyword>
<dbReference type="STRING" id="692275.M3CYA8"/>
<dbReference type="GO" id="GO:0016592">
    <property type="term" value="C:mediator complex"/>
    <property type="evidence" value="ECO:0007669"/>
    <property type="project" value="InterPro"/>
</dbReference>
<evidence type="ECO:0000256" key="5">
    <source>
        <dbReference type="ARBA" id="ARBA00023163"/>
    </source>
</evidence>
<dbReference type="OrthoDB" id="5414694at2759"/>
<evidence type="ECO:0000256" key="4">
    <source>
        <dbReference type="ARBA" id="ARBA00023159"/>
    </source>
</evidence>
<evidence type="ECO:0000256" key="9">
    <source>
        <dbReference type="SAM" id="MobiDB-lite"/>
    </source>
</evidence>
<evidence type="ECO:0000256" key="7">
    <source>
        <dbReference type="RuleBase" id="RU364145"/>
    </source>
</evidence>
<reference evidence="10 11" key="1">
    <citation type="journal article" date="2012" name="PLoS Pathog.">
        <title>Diverse lifestyles and strategies of plant pathogenesis encoded in the genomes of eighteen Dothideomycetes fungi.</title>
        <authorList>
            <person name="Ohm R.A."/>
            <person name="Feau N."/>
            <person name="Henrissat B."/>
            <person name="Schoch C.L."/>
            <person name="Horwitz B.A."/>
            <person name="Barry K.W."/>
            <person name="Condon B.J."/>
            <person name="Copeland A.C."/>
            <person name="Dhillon B."/>
            <person name="Glaser F."/>
            <person name="Hesse C.N."/>
            <person name="Kosti I."/>
            <person name="LaButti K."/>
            <person name="Lindquist E.A."/>
            <person name="Lucas S."/>
            <person name="Salamov A.A."/>
            <person name="Bradshaw R.E."/>
            <person name="Ciuffetti L."/>
            <person name="Hamelin R.C."/>
            <person name="Kema G.H.J."/>
            <person name="Lawrence C."/>
            <person name="Scott J.A."/>
            <person name="Spatafora J.W."/>
            <person name="Turgeon B.G."/>
            <person name="de Wit P.J.G.M."/>
            <person name="Zhong S."/>
            <person name="Goodwin S.B."/>
            <person name="Grigoriev I.V."/>
        </authorList>
    </citation>
    <scope>NUCLEOTIDE SEQUENCE [LARGE SCALE GENOMIC DNA]</scope>
    <source>
        <strain evidence="10 11">SO2202</strain>
    </source>
</reference>
<comment type="subcellular location">
    <subcellularLocation>
        <location evidence="1 7">Nucleus</location>
    </subcellularLocation>
</comment>
<protein>
    <recommendedName>
        <fullName evidence="7">Mediator of RNA polymerase II transcription subunit 9</fullName>
    </recommendedName>
    <alternativeName>
        <fullName evidence="7">Mediator complex subunit 9</fullName>
    </alternativeName>
</protein>
<evidence type="ECO:0000256" key="6">
    <source>
        <dbReference type="ARBA" id="ARBA00023242"/>
    </source>
</evidence>
<dbReference type="InterPro" id="IPR011425">
    <property type="entry name" value="Med9"/>
</dbReference>
<dbReference type="GeneID" id="27899908"/>
<dbReference type="Proteomes" id="UP000016931">
    <property type="component" value="Unassembled WGS sequence"/>
</dbReference>
<evidence type="ECO:0000256" key="2">
    <source>
        <dbReference type="ARBA" id="ARBA00008089"/>
    </source>
</evidence>
<comment type="subunit">
    <text evidence="7">Component of the Mediator complex.</text>
</comment>
<evidence type="ECO:0000313" key="11">
    <source>
        <dbReference type="Proteomes" id="UP000016931"/>
    </source>
</evidence>
<dbReference type="eggNOG" id="ENOG502SW8C">
    <property type="taxonomic scope" value="Eukaryota"/>
</dbReference>
<dbReference type="RefSeq" id="XP_016757178.1">
    <property type="nucleotide sequence ID" value="XM_016902771.1"/>
</dbReference>
<keyword evidence="4 7" id="KW-0010">Activator</keyword>
<proteinExistence type="inferred from homology"/>
<dbReference type="AlphaFoldDB" id="M3CYA8"/>
<evidence type="ECO:0000313" key="10">
    <source>
        <dbReference type="EMBL" id="EMF09057.1"/>
    </source>
</evidence>
<comment type="similarity">
    <text evidence="2 7">Belongs to the Mediator complex subunit 9 family.</text>
</comment>
<keyword evidence="8" id="KW-0175">Coiled coil</keyword>
<dbReference type="Gene3D" id="6.10.280.10">
    <property type="entry name" value="Mediator complex, subunit Med21"/>
    <property type="match status" value="1"/>
</dbReference>
<gene>
    <name evidence="7" type="primary">MED9</name>
    <name evidence="10" type="ORF">SEPMUDRAFT_136371</name>
</gene>
<evidence type="ECO:0000256" key="8">
    <source>
        <dbReference type="SAM" id="Coils"/>
    </source>
</evidence>
<dbReference type="HOGENOM" id="CLU_097220_3_0_1"/>
<evidence type="ECO:0000256" key="1">
    <source>
        <dbReference type="ARBA" id="ARBA00004123"/>
    </source>
</evidence>
<keyword evidence="5 7" id="KW-0804">Transcription</keyword>
<dbReference type="EMBL" id="KB456270">
    <property type="protein sequence ID" value="EMF09057.1"/>
    <property type="molecule type" value="Genomic_DNA"/>
</dbReference>
<keyword evidence="3 7" id="KW-0805">Transcription regulation</keyword>
<feature type="region of interest" description="Disordered" evidence="9">
    <location>
        <begin position="79"/>
        <end position="98"/>
    </location>
</feature>
<keyword evidence="11" id="KW-1185">Reference proteome</keyword>
<dbReference type="GO" id="GO:0006357">
    <property type="term" value="P:regulation of transcription by RNA polymerase II"/>
    <property type="evidence" value="ECO:0007669"/>
    <property type="project" value="InterPro"/>
</dbReference>
<feature type="coiled-coil region" evidence="8">
    <location>
        <begin position="120"/>
        <end position="161"/>
    </location>
</feature>
<sequence>MALKHPIKTTTNAPLTALKLPEPSTFDILPKLHELLARVDADPNAKPLHGDDLHLHDIENTSSIATAYDRGDAFKPLNPKDLPNALVGQTDQSPKKNEKGVFIKGIKDDMRDALRSVERLPDVDRTVEEQEEEIEELEDRIRQQKQMLRGLAEVAKEMESRVQSAS</sequence>
<organism evidence="10 11">
    <name type="scientific">Sphaerulina musiva (strain SO2202)</name>
    <name type="common">Poplar stem canker fungus</name>
    <name type="synonym">Septoria musiva</name>
    <dbReference type="NCBI Taxonomy" id="692275"/>
    <lineage>
        <taxon>Eukaryota</taxon>
        <taxon>Fungi</taxon>
        <taxon>Dikarya</taxon>
        <taxon>Ascomycota</taxon>
        <taxon>Pezizomycotina</taxon>
        <taxon>Dothideomycetes</taxon>
        <taxon>Dothideomycetidae</taxon>
        <taxon>Mycosphaerellales</taxon>
        <taxon>Mycosphaerellaceae</taxon>
        <taxon>Sphaerulina</taxon>
    </lineage>
</organism>
<accession>M3CYA8</accession>
<dbReference type="Pfam" id="PF07544">
    <property type="entry name" value="Med9"/>
    <property type="match status" value="1"/>
</dbReference>